<dbReference type="AlphaFoldDB" id="A0A4R9M7B1"/>
<organism evidence="2 3">
    <name type="scientific">Leptospira idonii</name>
    <dbReference type="NCBI Taxonomy" id="1193500"/>
    <lineage>
        <taxon>Bacteria</taxon>
        <taxon>Pseudomonadati</taxon>
        <taxon>Spirochaetota</taxon>
        <taxon>Spirochaetia</taxon>
        <taxon>Leptospirales</taxon>
        <taxon>Leptospiraceae</taxon>
        <taxon>Leptospira</taxon>
    </lineage>
</organism>
<dbReference type="RefSeq" id="WP_135759133.1">
    <property type="nucleotide sequence ID" value="NZ_RQHW01000011.1"/>
</dbReference>
<dbReference type="Pfam" id="PF02493">
    <property type="entry name" value="MORN"/>
    <property type="match status" value="2"/>
</dbReference>
<proteinExistence type="predicted"/>
<dbReference type="EMBL" id="RQHW01000011">
    <property type="protein sequence ID" value="TGN20518.1"/>
    <property type="molecule type" value="Genomic_DNA"/>
</dbReference>
<dbReference type="PANTHER" id="PTHR43215:SF14">
    <property type="entry name" value="RADIAL SPOKE HEAD 1 HOMOLOG"/>
    <property type="match status" value="1"/>
</dbReference>
<keyword evidence="3" id="KW-1185">Reference proteome</keyword>
<keyword evidence="1" id="KW-0677">Repeat</keyword>
<dbReference type="PANTHER" id="PTHR43215">
    <property type="entry name" value="RADIAL SPOKE HEAD 1 HOMOLOG"/>
    <property type="match status" value="1"/>
</dbReference>
<protein>
    <recommendedName>
        <fullName evidence="4">MORN repeat protein</fullName>
    </recommendedName>
</protein>
<dbReference type="SUPFAM" id="SSF82185">
    <property type="entry name" value="Histone H3 K4-specific methyltransferase SET7/9 N-terminal domain"/>
    <property type="match status" value="2"/>
</dbReference>
<evidence type="ECO:0000256" key="1">
    <source>
        <dbReference type="ARBA" id="ARBA00022737"/>
    </source>
</evidence>
<evidence type="ECO:0000313" key="2">
    <source>
        <dbReference type="EMBL" id="TGN20518.1"/>
    </source>
</evidence>
<dbReference type="Proteomes" id="UP000298058">
    <property type="component" value="Unassembled WGS sequence"/>
</dbReference>
<accession>A0A4R9M7B1</accession>
<comment type="caution">
    <text evidence="2">The sequence shown here is derived from an EMBL/GenBank/DDBJ whole genome shotgun (WGS) entry which is preliminary data.</text>
</comment>
<name>A0A4R9M7B1_9LEPT</name>
<sequence>MKVYFLIISSILLLFSFCQTTRERFRGESVEYQPKVTCFGLEEVTARKGECVDKVCKPGQCRSGNCQDGQGRLNFPNGSEYKGKFLNGEFSGEGILDKCDGLRIDGIFENGYARQGTILFHDGSRYRGYLAKNIPSGYGMWVSSNKKLVYEGDFVNGQKNGYGLIESDEGEIWQGSFKDDLLNGNALYKNSRYSLTGTWKNGERIGRHEYIDFTGIGYVKFSDEGKILEAKSGEDIRRQEVVEKIAEAQIRAESDLRHGKEFCEKFMYSLADYVKIGDKGGCTSSCKTSCGKLWNLYSKDGDHCERQCRLCWRVLEYPLFDCKSVSPYPVYLPDKI</sequence>
<dbReference type="OrthoDB" id="330906at2"/>
<gene>
    <name evidence="2" type="ORF">EHS15_03345</name>
</gene>
<evidence type="ECO:0000313" key="3">
    <source>
        <dbReference type="Proteomes" id="UP000298058"/>
    </source>
</evidence>
<evidence type="ECO:0008006" key="4">
    <source>
        <dbReference type="Google" id="ProtNLM"/>
    </source>
</evidence>
<reference evidence="2" key="1">
    <citation type="journal article" date="2019" name="PLoS Negl. Trop. Dis.">
        <title>Revisiting the worldwide diversity of Leptospira species in the environment.</title>
        <authorList>
            <person name="Vincent A.T."/>
            <person name="Schiettekatte O."/>
            <person name="Bourhy P."/>
            <person name="Veyrier F.J."/>
            <person name="Picardeau M."/>
        </authorList>
    </citation>
    <scope>NUCLEOTIDE SEQUENCE [LARGE SCALE GENOMIC DNA]</scope>
    <source>
        <strain evidence="2">201300427</strain>
    </source>
</reference>
<dbReference type="SMART" id="SM00698">
    <property type="entry name" value="MORN"/>
    <property type="match status" value="3"/>
</dbReference>
<dbReference type="Gene3D" id="2.20.110.10">
    <property type="entry name" value="Histone H3 K4-specific methyltransferase SET7/9 N-terminal domain"/>
    <property type="match status" value="2"/>
</dbReference>
<dbReference type="InterPro" id="IPR003409">
    <property type="entry name" value="MORN"/>
</dbReference>